<evidence type="ECO:0000256" key="5">
    <source>
        <dbReference type="ARBA" id="ARBA00022692"/>
    </source>
</evidence>
<dbReference type="PANTHER" id="PTHR35011:SF2">
    <property type="entry name" value="2,3-DIKETO-L-GULONATE TRAP TRANSPORTER SMALL PERMEASE PROTEIN YIAM"/>
    <property type="match status" value="1"/>
</dbReference>
<accession>A0ABT7ALC3</accession>
<reference evidence="11 12" key="1">
    <citation type="submission" date="2023-05" db="EMBL/GenBank/DDBJ databases">
        <title>Chelatococcus sp. nov., a moderately thermophilic bacterium isolated from hot spring microbial mat.</title>
        <authorList>
            <person name="Hu C.-J."/>
            <person name="Li W.-J."/>
        </authorList>
    </citation>
    <scope>NUCLEOTIDE SEQUENCE [LARGE SCALE GENOMIC DNA]</scope>
    <source>
        <strain evidence="11 12">SYSU G07232</strain>
    </source>
</reference>
<keyword evidence="3" id="KW-1003">Cell membrane</keyword>
<feature type="transmembrane region" description="Helical" evidence="9">
    <location>
        <begin position="12"/>
        <end position="33"/>
    </location>
</feature>
<feature type="transmembrane region" description="Helical" evidence="9">
    <location>
        <begin position="129"/>
        <end position="152"/>
    </location>
</feature>
<feature type="domain" description="Tripartite ATP-independent periplasmic transporters DctQ component" evidence="10">
    <location>
        <begin position="25"/>
        <end position="153"/>
    </location>
</feature>
<comment type="subcellular location">
    <subcellularLocation>
        <location evidence="1 9">Cell inner membrane</location>
        <topology evidence="1 9">Multi-pass membrane protein</topology>
    </subcellularLocation>
</comment>
<evidence type="ECO:0000313" key="11">
    <source>
        <dbReference type="EMBL" id="MDJ1160175.1"/>
    </source>
</evidence>
<dbReference type="RefSeq" id="WP_283742176.1">
    <property type="nucleotide sequence ID" value="NZ_JASJEV010000019.1"/>
</dbReference>
<dbReference type="Pfam" id="PF04290">
    <property type="entry name" value="DctQ"/>
    <property type="match status" value="1"/>
</dbReference>
<evidence type="ECO:0000259" key="10">
    <source>
        <dbReference type="Pfam" id="PF04290"/>
    </source>
</evidence>
<evidence type="ECO:0000256" key="4">
    <source>
        <dbReference type="ARBA" id="ARBA00022519"/>
    </source>
</evidence>
<evidence type="ECO:0000256" key="6">
    <source>
        <dbReference type="ARBA" id="ARBA00022989"/>
    </source>
</evidence>
<dbReference type="Proteomes" id="UP001321492">
    <property type="component" value="Unassembled WGS sequence"/>
</dbReference>
<keyword evidence="6 9" id="KW-1133">Transmembrane helix</keyword>
<keyword evidence="5 9" id="KW-0812">Transmembrane</keyword>
<keyword evidence="12" id="KW-1185">Reference proteome</keyword>
<name>A0ABT7ALC3_9HYPH</name>
<proteinExistence type="inferred from homology"/>
<evidence type="ECO:0000256" key="1">
    <source>
        <dbReference type="ARBA" id="ARBA00004429"/>
    </source>
</evidence>
<keyword evidence="7 9" id="KW-0472">Membrane</keyword>
<sequence length="163" mass="17755">MLAALKNAVDAALRLFIGLIVCVLLAAVVWQVVSRYVLNAPSTITEEVSRYALIWLGLMGTAYAVGQGRHMAFTTLVGALPPQRGALLLRFANLLVLAFASVVMVGGGWRLTYRVFIREQLSSVMEIPMAYVYAVVPLAGVLCVFYAVLALLDHRFLVEPVSD</sequence>
<evidence type="ECO:0000256" key="9">
    <source>
        <dbReference type="RuleBase" id="RU369079"/>
    </source>
</evidence>
<evidence type="ECO:0000313" key="12">
    <source>
        <dbReference type="Proteomes" id="UP001321492"/>
    </source>
</evidence>
<comment type="similarity">
    <text evidence="8 9">Belongs to the TRAP transporter small permease family.</text>
</comment>
<dbReference type="InterPro" id="IPR055348">
    <property type="entry name" value="DctQ"/>
</dbReference>
<keyword evidence="4 9" id="KW-0997">Cell inner membrane</keyword>
<organism evidence="11 12">
    <name type="scientific">Chelatococcus albus</name>
    <dbReference type="NCBI Taxonomy" id="3047466"/>
    <lineage>
        <taxon>Bacteria</taxon>
        <taxon>Pseudomonadati</taxon>
        <taxon>Pseudomonadota</taxon>
        <taxon>Alphaproteobacteria</taxon>
        <taxon>Hyphomicrobiales</taxon>
        <taxon>Chelatococcaceae</taxon>
        <taxon>Chelatococcus</taxon>
    </lineage>
</organism>
<protein>
    <recommendedName>
        <fullName evidence="9">TRAP transporter small permease protein</fullName>
    </recommendedName>
</protein>
<dbReference type="InterPro" id="IPR007387">
    <property type="entry name" value="TRAP_DctQ"/>
</dbReference>
<dbReference type="EMBL" id="JASJEV010000019">
    <property type="protein sequence ID" value="MDJ1160175.1"/>
    <property type="molecule type" value="Genomic_DNA"/>
</dbReference>
<evidence type="ECO:0000256" key="2">
    <source>
        <dbReference type="ARBA" id="ARBA00022448"/>
    </source>
</evidence>
<comment type="subunit">
    <text evidence="9">The complex comprises the extracytoplasmic solute receptor protein and the two transmembrane proteins.</text>
</comment>
<evidence type="ECO:0000256" key="3">
    <source>
        <dbReference type="ARBA" id="ARBA00022475"/>
    </source>
</evidence>
<feature type="transmembrane region" description="Helical" evidence="9">
    <location>
        <begin position="48"/>
        <end position="66"/>
    </location>
</feature>
<comment type="function">
    <text evidence="9">Part of the tripartite ATP-independent periplasmic (TRAP) transport system.</text>
</comment>
<evidence type="ECO:0000256" key="8">
    <source>
        <dbReference type="ARBA" id="ARBA00038436"/>
    </source>
</evidence>
<gene>
    <name evidence="11" type="ORF">QNA08_18335</name>
</gene>
<comment type="caution">
    <text evidence="11">The sequence shown here is derived from an EMBL/GenBank/DDBJ whole genome shotgun (WGS) entry which is preliminary data.</text>
</comment>
<keyword evidence="2 9" id="KW-0813">Transport</keyword>
<feature type="transmembrane region" description="Helical" evidence="9">
    <location>
        <begin position="87"/>
        <end position="109"/>
    </location>
</feature>
<evidence type="ECO:0000256" key="7">
    <source>
        <dbReference type="ARBA" id="ARBA00023136"/>
    </source>
</evidence>
<dbReference type="PANTHER" id="PTHR35011">
    <property type="entry name" value="2,3-DIKETO-L-GULONATE TRAP TRANSPORTER SMALL PERMEASE PROTEIN YIAM"/>
    <property type="match status" value="1"/>
</dbReference>